<feature type="compositionally biased region" description="Polar residues" evidence="1">
    <location>
        <begin position="72"/>
        <end position="87"/>
    </location>
</feature>
<feature type="compositionally biased region" description="Low complexity" evidence="1">
    <location>
        <begin position="1"/>
        <end position="14"/>
    </location>
</feature>
<proteinExistence type="predicted"/>
<feature type="compositionally biased region" description="Basic residues" evidence="1">
    <location>
        <begin position="93"/>
        <end position="105"/>
    </location>
</feature>
<protein>
    <submittedName>
        <fullName evidence="2">Uncharacterized protein</fullName>
    </submittedName>
</protein>
<gene>
    <name evidence="2" type="ORF">BE15_00405</name>
</gene>
<reference evidence="2 3" key="1">
    <citation type="submission" date="2014-02" db="EMBL/GenBank/DDBJ databases">
        <title>The small core and large imbalanced accessory genome model reveals a collaborative survival strategy of Sorangium cellulosum strains in nature.</title>
        <authorList>
            <person name="Han K."/>
            <person name="Peng R."/>
            <person name="Blom J."/>
            <person name="Li Y.-Z."/>
        </authorList>
    </citation>
    <scope>NUCLEOTIDE SEQUENCE [LARGE SCALE GENOMIC DNA]</scope>
    <source>
        <strain evidence="2 3">So0008-312</strain>
    </source>
</reference>
<feature type="compositionally biased region" description="Low complexity" evidence="1">
    <location>
        <begin position="106"/>
        <end position="118"/>
    </location>
</feature>
<comment type="caution">
    <text evidence="2">The sequence shown here is derived from an EMBL/GenBank/DDBJ whole genome shotgun (WGS) entry which is preliminary data.</text>
</comment>
<evidence type="ECO:0000313" key="3">
    <source>
        <dbReference type="Proteomes" id="UP000075260"/>
    </source>
</evidence>
<accession>A0A150QVC7</accession>
<dbReference type="AlphaFoldDB" id="A0A150QVC7"/>
<dbReference type="EMBL" id="JEMA01000302">
    <property type="protein sequence ID" value="KYF71965.1"/>
    <property type="molecule type" value="Genomic_DNA"/>
</dbReference>
<evidence type="ECO:0000313" key="2">
    <source>
        <dbReference type="EMBL" id="KYF71965.1"/>
    </source>
</evidence>
<feature type="region of interest" description="Disordered" evidence="1">
    <location>
        <begin position="72"/>
        <end position="131"/>
    </location>
</feature>
<name>A0A150QVC7_SORCE</name>
<dbReference type="Proteomes" id="UP000075260">
    <property type="component" value="Unassembled WGS sequence"/>
</dbReference>
<evidence type="ECO:0000256" key="1">
    <source>
        <dbReference type="SAM" id="MobiDB-lite"/>
    </source>
</evidence>
<sequence length="131" mass="14259">MSRAPSRWSSAASRLPTLPQPWSATVRPARSSLPQRWRAAAWIARSTPRAVHGDGSPPSPARPLTWRVSRRMSSMSAGVVPTSSPVTNLPPRRSMKRPCARKSRSRSSGSAPLRRTTALPPPTSMPARAFL</sequence>
<feature type="region of interest" description="Disordered" evidence="1">
    <location>
        <begin position="1"/>
        <end position="33"/>
    </location>
</feature>
<organism evidence="2 3">
    <name type="scientific">Sorangium cellulosum</name>
    <name type="common">Polyangium cellulosum</name>
    <dbReference type="NCBI Taxonomy" id="56"/>
    <lineage>
        <taxon>Bacteria</taxon>
        <taxon>Pseudomonadati</taxon>
        <taxon>Myxococcota</taxon>
        <taxon>Polyangia</taxon>
        <taxon>Polyangiales</taxon>
        <taxon>Polyangiaceae</taxon>
        <taxon>Sorangium</taxon>
    </lineage>
</organism>